<accession>A0A1M4VB45</accession>
<dbReference type="Proteomes" id="UP000184144">
    <property type="component" value="Unassembled WGS sequence"/>
</dbReference>
<dbReference type="AlphaFoldDB" id="A0A1M4VB45"/>
<dbReference type="InterPro" id="IPR001763">
    <property type="entry name" value="Rhodanese-like_dom"/>
</dbReference>
<dbReference type="OrthoDB" id="9807812at2"/>
<feature type="domain" description="Rhodanese" evidence="1">
    <location>
        <begin position="24"/>
        <end position="112"/>
    </location>
</feature>
<gene>
    <name evidence="2" type="ORF">SAMN05444273_102193</name>
</gene>
<reference evidence="3" key="1">
    <citation type="submission" date="2016-11" db="EMBL/GenBank/DDBJ databases">
        <authorList>
            <person name="Varghese N."/>
            <person name="Submissions S."/>
        </authorList>
    </citation>
    <scope>NUCLEOTIDE SEQUENCE [LARGE SCALE GENOMIC DNA]</scope>
    <source>
        <strain evidence="3">DSM 100566</strain>
    </source>
</reference>
<protein>
    <submittedName>
        <fullName evidence="2">Rhodanese-related sulfurtransferase</fullName>
    </submittedName>
</protein>
<dbReference type="EMBL" id="FQUV01000002">
    <property type="protein sequence ID" value="SHE66184.1"/>
    <property type="molecule type" value="Genomic_DNA"/>
</dbReference>
<dbReference type="SUPFAM" id="SSF52821">
    <property type="entry name" value="Rhodanese/Cell cycle control phosphatase"/>
    <property type="match status" value="1"/>
</dbReference>
<dbReference type="PANTHER" id="PTHR43031:SF1">
    <property type="entry name" value="PYRIDINE NUCLEOTIDE-DISULPHIDE OXIDOREDUCTASE"/>
    <property type="match status" value="1"/>
</dbReference>
<dbReference type="STRING" id="1486859.SAMN05444273_102193"/>
<evidence type="ECO:0000313" key="2">
    <source>
        <dbReference type="EMBL" id="SHE66184.1"/>
    </source>
</evidence>
<sequence length="128" mass="14009">METETTENGTLEHWNPADVKEAFERGDIVMIDVRTPQEFTFERIEGALLAPMQAFQPIHMPGQSDKKIVFFCGSGVRSGKVAKQFLESGVDRAAHMKGGFGAWKDAGFEYTGTDMSTGAPKTMSKSDG</sequence>
<keyword evidence="3" id="KW-1185">Reference proteome</keyword>
<proteinExistence type="predicted"/>
<dbReference type="RefSeq" id="WP_073140989.1">
    <property type="nucleotide sequence ID" value="NZ_FQUV01000002.1"/>
</dbReference>
<dbReference type="PROSITE" id="PS50206">
    <property type="entry name" value="RHODANESE_3"/>
    <property type="match status" value="1"/>
</dbReference>
<dbReference type="Pfam" id="PF00581">
    <property type="entry name" value="Rhodanese"/>
    <property type="match status" value="1"/>
</dbReference>
<dbReference type="SMART" id="SM00450">
    <property type="entry name" value="RHOD"/>
    <property type="match status" value="1"/>
</dbReference>
<dbReference type="InterPro" id="IPR050229">
    <property type="entry name" value="GlpE_sulfurtransferase"/>
</dbReference>
<dbReference type="Gene3D" id="3.40.250.10">
    <property type="entry name" value="Rhodanese-like domain"/>
    <property type="match status" value="1"/>
</dbReference>
<dbReference type="GO" id="GO:0016740">
    <property type="term" value="F:transferase activity"/>
    <property type="evidence" value="ECO:0007669"/>
    <property type="project" value="UniProtKB-KW"/>
</dbReference>
<dbReference type="CDD" id="cd00158">
    <property type="entry name" value="RHOD"/>
    <property type="match status" value="1"/>
</dbReference>
<evidence type="ECO:0000313" key="3">
    <source>
        <dbReference type="Proteomes" id="UP000184144"/>
    </source>
</evidence>
<organism evidence="2 3">
    <name type="scientific">Litoreibacter ascidiaceicola</name>
    <dbReference type="NCBI Taxonomy" id="1486859"/>
    <lineage>
        <taxon>Bacteria</taxon>
        <taxon>Pseudomonadati</taxon>
        <taxon>Pseudomonadota</taxon>
        <taxon>Alphaproteobacteria</taxon>
        <taxon>Rhodobacterales</taxon>
        <taxon>Roseobacteraceae</taxon>
        <taxon>Litoreibacter</taxon>
    </lineage>
</organism>
<dbReference type="PANTHER" id="PTHR43031">
    <property type="entry name" value="FAD-DEPENDENT OXIDOREDUCTASE"/>
    <property type="match status" value="1"/>
</dbReference>
<keyword evidence="2" id="KW-0808">Transferase</keyword>
<name>A0A1M4VB45_9RHOB</name>
<dbReference type="InterPro" id="IPR036873">
    <property type="entry name" value="Rhodanese-like_dom_sf"/>
</dbReference>
<evidence type="ECO:0000259" key="1">
    <source>
        <dbReference type="PROSITE" id="PS50206"/>
    </source>
</evidence>